<accession>A0AAJ6CTH8</accession>
<dbReference type="InterPro" id="IPR018391">
    <property type="entry name" value="PQQ_b-propeller_rpt"/>
</dbReference>
<dbReference type="PROSITE" id="PS51257">
    <property type="entry name" value="PROKAR_LIPOPROTEIN"/>
    <property type="match status" value="1"/>
</dbReference>
<evidence type="ECO:0000256" key="1">
    <source>
        <dbReference type="SAM" id="SignalP"/>
    </source>
</evidence>
<proteinExistence type="predicted"/>
<gene>
    <name evidence="3" type="ORF">GKO46_09475</name>
    <name evidence="4" type="ORF">GKO48_12065</name>
</gene>
<reference evidence="5 6" key="1">
    <citation type="submission" date="2019-11" db="EMBL/GenBank/DDBJ databases">
        <authorList>
            <person name="Cho J.-C."/>
        </authorList>
    </citation>
    <scope>NUCLEOTIDE SEQUENCE [LARGE SCALE GENOMIC DNA]</scope>
    <source>
        <strain evidence="4 5">JH1073</strain>
        <strain evidence="3 6">JH702</strain>
    </source>
</reference>
<name>A0AAJ6CTH8_9CHLR</name>
<feature type="chain" id="PRO_5042522795" evidence="1">
    <location>
        <begin position="29"/>
        <end position="416"/>
    </location>
</feature>
<dbReference type="EMBL" id="CP046147">
    <property type="protein sequence ID" value="WFG40313.1"/>
    <property type="molecule type" value="Genomic_DNA"/>
</dbReference>
<dbReference type="SMART" id="SM00564">
    <property type="entry name" value="PQQ"/>
    <property type="match status" value="5"/>
</dbReference>
<keyword evidence="1" id="KW-0732">Signal</keyword>
<dbReference type="RefSeq" id="WP_342825530.1">
    <property type="nucleotide sequence ID" value="NZ_CP046146.1"/>
</dbReference>
<feature type="signal peptide" evidence="1">
    <location>
        <begin position="1"/>
        <end position="28"/>
    </location>
</feature>
<dbReference type="AlphaFoldDB" id="A0AAJ6CTH8"/>
<reference evidence="5" key="3">
    <citation type="submission" date="2023-06" db="EMBL/GenBank/DDBJ databases">
        <title>Pangenomics reveal diversification of enzyme families and niche specialization in globally abundant SAR202 bacteria.</title>
        <authorList>
            <person name="Saw J.H.W."/>
        </authorList>
    </citation>
    <scope>NUCLEOTIDE SEQUENCE [LARGE SCALE GENOMIC DNA]</scope>
    <source>
        <strain evidence="5">JH1073</strain>
    </source>
</reference>
<feature type="domain" description="Pyrrolo-quinoline quinone repeat" evidence="2">
    <location>
        <begin position="267"/>
        <end position="393"/>
    </location>
</feature>
<evidence type="ECO:0000259" key="2">
    <source>
        <dbReference type="Pfam" id="PF13360"/>
    </source>
</evidence>
<dbReference type="Gene3D" id="2.130.10.10">
    <property type="entry name" value="YVTN repeat-like/Quinoprotein amine dehydrogenase"/>
    <property type="match status" value="3"/>
</dbReference>
<dbReference type="InterPro" id="IPR015943">
    <property type="entry name" value="WD40/YVTN_repeat-like_dom_sf"/>
</dbReference>
<dbReference type="PANTHER" id="PTHR34512:SF30">
    <property type="entry name" value="OUTER MEMBRANE PROTEIN ASSEMBLY FACTOR BAMB"/>
    <property type="match status" value="1"/>
</dbReference>
<evidence type="ECO:0000313" key="4">
    <source>
        <dbReference type="EMBL" id="WFG40313.1"/>
    </source>
</evidence>
<evidence type="ECO:0000313" key="6">
    <source>
        <dbReference type="Proteomes" id="UP001321249"/>
    </source>
</evidence>
<dbReference type="Proteomes" id="UP001321249">
    <property type="component" value="Unassembled WGS sequence"/>
</dbReference>
<dbReference type="SUPFAM" id="SSF50998">
    <property type="entry name" value="Quinoprotein alcohol dehydrogenase-like"/>
    <property type="match status" value="2"/>
</dbReference>
<organism evidence="4 5">
    <name type="scientific">Candidatus Lucifugimonas marina</name>
    <dbReference type="NCBI Taxonomy" id="3038979"/>
    <lineage>
        <taxon>Bacteria</taxon>
        <taxon>Bacillati</taxon>
        <taxon>Chloroflexota</taxon>
        <taxon>Dehalococcoidia</taxon>
        <taxon>SAR202 cluster</taxon>
        <taxon>Candidatus Lucifugimonadales</taxon>
        <taxon>Candidatus Lucifugimonadaceae</taxon>
        <taxon>Candidatus Lucifugimonas</taxon>
    </lineage>
</organism>
<reference evidence="4" key="2">
    <citation type="journal article" date="2023" name="Nat. Commun.">
        <title>Cultivation of marine bacteria of the SAR202 clade.</title>
        <authorList>
            <person name="Lim Y."/>
            <person name="Seo J.H."/>
            <person name="Giovannoni S.J."/>
            <person name="Kang I."/>
            <person name="Cho J.C."/>
        </authorList>
    </citation>
    <scope>NUCLEOTIDE SEQUENCE</scope>
    <source>
        <strain evidence="4">JH1073</strain>
    </source>
</reference>
<evidence type="ECO:0000313" key="5">
    <source>
        <dbReference type="Proteomes" id="UP001219901"/>
    </source>
</evidence>
<dbReference type="Pfam" id="PF13360">
    <property type="entry name" value="PQQ_2"/>
    <property type="match status" value="1"/>
</dbReference>
<dbReference type="Proteomes" id="UP001219901">
    <property type="component" value="Chromosome"/>
</dbReference>
<dbReference type="EMBL" id="WMBE01000003">
    <property type="protein sequence ID" value="MDG0867298.1"/>
    <property type="molecule type" value="Genomic_DNA"/>
</dbReference>
<protein>
    <submittedName>
        <fullName evidence="4">PQQ-binding-like beta-propeller repeat protein</fullName>
    </submittedName>
</protein>
<sequence>MSKQRNFNSRRRLPVLFALVFVMIAAVACVNDLTPEGGWSGPVAEENKLFIGNRDGHLVRFDAETGNLDNSWRYPSGDGLGAMYSNAVVLGENIYSIGYTCRGDECDGEIFGLNLESGLSIWGQKGLELKTKLVGDIGVSGDTLFVGTTTIGDEEDSADGYFYAIDSSASASSIAKWRIALDGNAFTGVAVEGSTAFIGTMAGTLYAIDISNPDDSSNASDRIKWTFETDGAIAGPILAQDGNLYFGDLASNAYQLNISSRSSSSQLSAVNSGNGEWKFDAGEWVWAKPVIEDDTVYISTLSGTVFAIDDSTGSEKWSASVDGQIVASPTLFDRKRGDTRERALAVPSGEKNVWVISVIDGRELGVFLTDEPVKASPLVHNDLLYVHALNGDLKWYSVDDTTQRGCVDLKGGGRCD</sequence>
<dbReference type="InterPro" id="IPR011047">
    <property type="entry name" value="Quinoprotein_ADH-like_sf"/>
</dbReference>
<dbReference type="PANTHER" id="PTHR34512">
    <property type="entry name" value="CELL SURFACE PROTEIN"/>
    <property type="match status" value="1"/>
</dbReference>
<keyword evidence="5" id="KW-1185">Reference proteome</keyword>
<dbReference type="InterPro" id="IPR002372">
    <property type="entry name" value="PQQ_rpt_dom"/>
</dbReference>
<evidence type="ECO:0000313" key="3">
    <source>
        <dbReference type="EMBL" id="MDG0867298.1"/>
    </source>
</evidence>